<dbReference type="GO" id="GO:0016757">
    <property type="term" value="F:glycosyltransferase activity"/>
    <property type="evidence" value="ECO:0007669"/>
    <property type="project" value="UniProtKB-ARBA"/>
</dbReference>
<protein>
    <submittedName>
        <fullName evidence="3">Group 1 glycosyl transferase</fullName>
    </submittedName>
</protein>
<reference evidence="3 4" key="1">
    <citation type="submission" date="2018-01" db="EMBL/GenBank/DDBJ databases">
        <title>Species boundaries and ecological features among Paraburkholderia terrae DSMZ17804T, P. hospita DSMZ17164T and P. caribensis DSMZ13236T.</title>
        <authorList>
            <person name="Pratama A.A."/>
        </authorList>
    </citation>
    <scope>NUCLEOTIDE SEQUENCE [LARGE SCALE GENOMIC DNA]</scope>
    <source>
        <strain evidence="3 4">DSM 17164</strain>
    </source>
</reference>
<sequence length="393" mass="42944">MKVVHVITDLAVGGAETSLVRLVRAGRRDGVHHSVISLSSQAPLATVLADEGIEVRILGMDRNRSRLKSVFQLVRWLDELQPDVVQTWMYHADLLAGMSVYAAQLLRHLRGKPRARPVLSWGIHHTDLRLTGSSRSTRWIAKACAFLSAKIPDVIVCCAEAAKSSHSEGGYCGRKMIVIPNGIDLAKFRIDEKAGSALRRRLGVPESTILVGTVGRYHPVKDYPTFSEALRTLLKVMPDCHFIMAGRGLDPSNEELVSLLRGSGVLNNCHLLGPESEPQTLLAGLDVFCLSSKSEALPTVIAEAMACQVPCVATNVGDTAYLVGETGRLVPPERPQELGQALAAVLSIPSAERGQLGRAARHRVEQLFSIERSWRSYQQVYCNVLKARQHATS</sequence>
<dbReference type="Pfam" id="PF00534">
    <property type="entry name" value="Glycos_transf_1"/>
    <property type="match status" value="1"/>
</dbReference>
<dbReference type="SUPFAM" id="SSF53756">
    <property type="entry name" value="UDP-Glycosyltransferase/glycogen phosphorylase"/>
    <property type="match status" value="1"/>
</dbReference>
<feature type="domain" description="Glycosyl transferase family 1" evidence="1">
    <location>
        <begin position="198"/>
        <end position="362"/>
    </location>
</feature>
<dbReference type="PANTHER" id="PTHR12526">
    <property type="entry name" value="GLYCOSYLTRANSFERASE"/>
    <property type="match status" value="1"/>
</dbReference>
<dbReference type="Proteomes" id="UP000236649">
    <property type="component" value="Chromosome 1"/>
</dbReference>
<evidence type="ECO:0000313" key="3">
    <source>
        <dbReference type="EMBL" id="AUT69390.1"/>
    </source>
</evidence>
<dbReference type="InterPro" id="IPR028098">
    <property type="entry name" value="Glyco_trans_4-like_N"/>
</dbReference>
<feature type="domain" description="Glycosyltransferase subfamily 4-like N-terminal" evidence="2">
    <location>
        <begin position="12"/>
        <end position="186"/>
    </location>
</feature>
<evidence type="ECO:0000259" key="1">
    <source>
        <dbReference type="Pfam" id="PF00534"/>
    </source>
</evidence>
<dbReference type="CDD" id="cd03807">
    <property type="entry name" value="GT4_WbnK-like"/>
    <property type="match status" value="1"/>
</dbReference>
<dbReference type="KEGG" id="phs:C2L64_14685"/>
<dbReference type="RefSeq" id="WP_090837692.1">
    <property type="nucleotide sequence ID" value="NZ_CADFGJ010000020.1"/>
</dbReference>
<accession>A0AAN1J960</accession>
<gene>
    <name evidence="3" type="ORF">C2L64_14685</name>
</gene>
<dbReference type="AlphaFoldDB" id="A0AAN1J960"/>
<proteinExistence type="predicted"/>
<dbReference type="EMBL" id="CP026105">
    <property type="protein sequence ID" value="AUT69390.1"/>
    <property type="molecule type" value="Genomic_DNA"/>
</dbReference>
<dbReference type="InterPro" id="IPR001296">
    <property type="entry name" value="Glyco_trans_1"/>
</dbReference>
<name>A0AAN1J960_9BURK</name>
<organism evidence="3 4">
    <name type="scientific">Paraburkholderia hospita</name>
    <dbReference type="NCBI Taxonomy" id="169430"/>
    <lineage>
        <taxon>Bacteria</taxon>
        <taxon>Pseudomonadati</taxon>
        <taxon>Pseudomonadota</taxon>
        <taxon>Betaproteobacteria</taxon>
        <taxon>Burkholderiales</taxon>
        <taxon>Burkholderiaceae</taxon>
        <taxon>Paraburkholderia</taxon>
    </lineage>
</organism>
<keyword evidence="3" id="KW-0808">Transferase</keyword>
<evidence type="ECO:0000313" key="4">
    <source>
        <dbReference type="Proteomes" id="UP000236649"/>
    </source>
</evidence>
<dbReference type="GeneID" id="55529567"/>
<dbReference type="Gene3D" id="3.40.50.2000">
    <property type="entry name" value="Glycogen Phosphorylase B"/>
    <property type="match status" value="2"/>
</dbReference>
<evidence type="ECO:0000259" key="2">
    <source>
        <dbReference type="Pfam" id="PF13439"/>
    </source>
</evidence>
<dbReference type="Pfam" id="PF13439">
    <property type="entry name" value="Glyco_transf_4"/>
    <property type="match status" value="1"/>
</dbReference>